<reference evidence="1" key="2">
    <citation type="journal article" date="2023" name="IMA Fungus">
        <title>Comparative genomic study of the Penicillium genus elucidates a diverse pangenome and 15 lateral gene transfer events.</title>
        <authorList>
            <person name="Petersen C."/>
            <person name="Sorensen T."/>
            <person name="Nielsen M.R."/>
            <person name="Sondergaard T.E."/>
            <person name="Sorensen J.L."/>
            <person name="Fitzpatrick D.A."/>
            <person name="Frisvad J.C."/>
            <person name="Nielsen K.L."/>
        </authorList>
    </citation>
    <scope>NUCLEOTIDE SEQUENCE</scope>
    <source>
        <strain evidence="1">IBT 30761</strain>
    </source>
</reference>
<dbReference type="RefSeq" id="XP_056477625.1">
    <property type="nucleotide sequence ID" value="XM_056617268.1"/>
</dbReference>
<gene>
    <name evidence="1" type="ORF">N7532_004774</name>
</gene>
<dbReference type="OrthoDB" id="4364447at2759"/>
<dbReference type="AlphaFoldDB" id="A0A9W9FQ07"/>
<reference evidence="1" key="1">
    <citation type="submission" date="2022-11" db="EMBL/GenBank/DDBJ databases">
        <authorList>
            <person name="Petersen C."/>
        </authorList>
    </citation>
    <scope>NUCLEOTIDE SEQUENCE</scope>
    <source>
        <strain evidence="1">IBT 30761</strain>
    </source>
</reference>
<dbReference type="EMBL" id="JAPQKI010000004">
    <property type="protein sequence ID" value="KAJ5104245.1"/>
    <property type="molecule type" value="Genomic_DNA"/>
</dbReference>
<proteinExistence type="predicted"/>
<dbReference type="GeneID" id="81356247"/>
<keyword evidence="2" id="KW-1185">Reference proteome</keyword>
<name>A0A9W9FQ07_9EURO</name>
<comment type="caution">
    <text evidence="1">The sequence shown here is derived from an EMBL/GenBank/DDBJ whole genome shotgun (WGS) entry which is preliminary data.</text>
</comment>
<protein>
    <submittedName>
        <fullName evidence="1">Uncharacterized protein</fullName>
    </submittedName>
</protein>
<organism evidence="1 2">
    <name type="scientific">Penicillium argentinense</name>
    <dbReference type="NCBI Taxonomy" id="1131581"/>
    <lineage>
        <taxon>Eukaryota</taxon>
        <taxon>Fungi</taxon>
        <taxon>Dikarya</taxon>
        <taxon>Ascomycota</taxon>
        <taxon>Pezizomycotina</taxon>
        <taxon>Eurotiomycetes</taxon>
        <taxon>Eurotiomycetidae</taxon>
        <taxon>Eurotiales</taxon>
        <taxon>Aspergillaceae</taxon>
        <taxon>Penicillium</taxon>
    </lineage>
</organism>
<sequence length="91" mass="10318">MYYQVMISRQAASKWKVTVNKKVVSRDTEEDVALTPSAYRPIPLKGKLEKLLEGQISRKAGIRSDDTSIVVLVIDRSQRNLIKRFDNLGIA</sequence>
<evidence type="ECO:0000313" key="2">
    <source>
        <dbReference type="Proteomes" id="UP001149074"/>
    </source>
</evidence>
<dbReference type="Proteomes" id="UP001149074">
    <property type="component" value="Unassembled WGS sequence"/>
</dbReference>
<evidence type="ECO:0000313" key="1">
    <source>
        <dbReference type="EMBL" id="KAJ5104245.1"/>
    </source>
</evidence>
<accession>A0A9W9FQ07</accession>